<name>A0A8T0BZI3_SILME</name>
<protein>
    <submittedName>
        <fullName evidence="1">Uncharacterized protein</fullName>
    </submittedName>
</protein>
<keyword evidence="2" id="KW-1185">Reference proteome</keyword>
<dbReference type="Proteomes" id="UP000606274">
    <property type="component" value="Unassembled WGS sequence"/>
</dbReference>
<gene>
    <name evidence="1" type="ORF">HF521_001004</name>
</gene>
<dbReference type="EMBL" id="JABFDY010000001">
    <property type="protein sequence ID" value="KAF7711993.1"/>
    <property type="molecule type" value="Genomic_DNA"/>
</dbReference>
<accession>A0A8T0BZI3</accession>
<sequence length="208" mass="22999">MLLCVLLSSPDLLHSTPPGFLHKNIQISSRDEIGRNEAREPGVLTQPRFSSELIFTPEHVSMSGVLSSPGAHFPINYKFTSTRPSKDLTRTTVEEIKCEDVEPTESSTSQQWTLGTFLANTSNSRYEGVNMVHMKWGVTCSRRGEKGEVFTGAAFLPSFSKAGFTSTLPSDPLELNLRSFTAFCWKHQAMSGVSSCCPRAEHLEILGR</sequence>
<evidence type="ECO:0000313" key="2">
    <source>
        <dbReference type="Proteomes" id="UP000606274"/>
    </source>
</evidence>
<evidence type="ECO:0000313" key="1">
    <source>
        <dbReference type="EMBL" id="KAF7711993.1"/>
    </source>
</evidence>
<reference evidence="1" key="1">
    <citation type="submission" date="2020-08" db="EMBL/GenBank/DDBJ databases">
        <title>Chromosome-level assembly of Southern catfish (Silurus meridionalis) provides insights into visual adaptation to the nocturnal and benthic lifestyles.</title>
        <authorList>
            <person name="Zhang Y."/>
            <person name="Wang D."/>
            <person name="Peng Z."/>
        </authorList>
    </citation>
    <scope>NUCLEOTIDE SEQUENCE</scope>
    <source>
        <strain evidence="1">SWU-2019-XX</strain>
        <tissue evidence="1">Muscle</tissue>
    </source>
</reference>
<comment type="caution">
    <text evidence="1">The sequence shown here is derived from an EMBL/GenBank/DDBJ whole genome shotgun (WGS) entry which is preliminary data.</text>
</comment>
<organism evidence="1 2">
    <name type="scientific">Silurus meridionalis</name>
    <name type="common">Southern catfish</name>
    <name type="synonym">Silurus soldatovi meridionalis</name>
    <dbReference type="NCBI Taxonomy" id="175797"/>
    <lineage>
        <taxon>Eukaryota</taxon>
        <taxon>Metazoa</taxon>
        <taxon>Chordata</taxon>
        <taxon>Craniata</taxon>
        <taxon>Vertebrata</taxon>
        <taxon>Euteleostomi</taxon>
        <taxon>Actinopterygii</taxon>
        <taxon>Neopterygii</taxon>
        <taxon>Teleostei</taxon>
        <taxon>Ostariophysi</taxon>
        <taxon>Siluriformes</taxon>
        <taxon>Siluridae</taxon>
        <taxon>Silurus</taxon>
    </lineage>
</organism>
<proteinExistence type="predicted"/>
<dbReference type="AlphaFoldDB" id="A0A8T0BZI3"/>